<name>Q2K6M0_RHIEC</name>
<feature type="region of interest" description="Disordered" evidence="1">
    <location>
        <begin position="93"/>
        <end position="112"/>
    </location>
</feature>
<reference evidence="2 3" key="1">
    <citation type="journal article" date="2006" name="Proc. Natl. Acad. Sci. U.S.A.">
        <title>The partitioned Rhizobium etli genome: genetic and metabolic redundancy in seven interacting replicons.</title>
        <authorList>
            <person name="Gonzalez V."/>
            <person name="Santamaria R.I."/>
            <person name="Bustos P."/>
            <person name="Hernandez-Gonzalez I."/>
            <person name="Medrano-Soto A."/>
            <person name="Moreno-Hagelsieb G."/>
            <person name="Janga S.C."/>
            <person name="Ramirez M.A."/>
            <person name="Jimenez-Jacinto V."/>
            <person name="Collado-Vides J."/>
            <person name="Davila G."/>
        </authorList>
    </citation>
    <scope>NUCLEOTIDE SEQUENCE [LARGE SCALE GENOMIC DNA]</scope>
    <source>
        <strain evidence="3">ATCC 51251 / DSM 11541 / JCM 21823 / NBRC 15573 / CFN 42</strain>
    </source>
</reference>
<organism evidence="2 3">
    <name type="scientific">Rhizobium etli (strain ATCC 51251 / DSM 11541 / JCM 21823 / NBRC 15573 / CFN 42)</name>
    <dbReference type="NCBI Taxonomy" id="347834"/>
    <lineage>
        <taxon>Bacteria</taxon>
        <taxon>Pseudomonadati</taxon>
        <taxon>Pseudomonadota</taxon>
        <taxon>Alphaproteobacteria</taxon>
        <taxon>Hyphomicrobiales</taxon>
        <taxon>Rhizobiaceae</taxon>
        <taxon>Rhizobium/Agrobacterium group</taxon>
        <taxon>Rhizobium</taxon>
    </lineage>
</organism>
<protein>
    <submittedName>
        <fullName evidence="2">Uncharacterized protein</fullName>
    </submittedName>
</protein>
<dbReference type="Proteomes" id="UP000001936">
    <property type="component" value="Chromosome"/>
</dbReference>
<feature type="compositionally biased region" description="Basic and acidic residues" evidence="1">
    <location>
        <begin position="93"/>
        <end position="106"/>
    </location>
</feature>
<accession>Q2K6M0</accession>
<dbReference type="KEGG" id="ret:RHE_CH02746"/>
<sequence length="172" mass="19148">MLAADGAAGLRRHQIVEILDKILGVLDIVGLAVHLDGQWIFGKAGNALGVAGAHRRNELAQRPVEARGIAVQLLDTVIDLAIRLRGGAVGEGRRCQEHRSGQEKGSKMARHGRLPANDVRQALCNRHQCPPIQFWCRARLSRIKICRAWLDGPFGLPHKDHEPYRTVRMWEP</sequence>
<evidence type="ECO:0000256" key="1">
    <source>
        <dbReference type="SAM" id="MobiDB-lite"/>
    </source>
</evidence>
<dbReference type="EMBL" id="CP000133">
    <property type="protein sequence ID" value="ABC91516.1"/>
    <property type="molecule type" value="Genomic_DNA"/>
</dbReference>
<gene>
    <name evidence="2" type="ordered locus">RHE_CH02746</name>
</gene>
<keyword evidence="3" id="KW-1185">Reference proteome</keyword>
<evidence type="ECO:0000313" key="2">
    <source>
        <dbReference type="EMBL" id="ABC91516.1"/>
    </source>
</evidence>
<evidence type="ECO:0000313" key="3">
    <source>
        <dbReference type="Proteomes" id="UP000001936"/>
    </source>
</evidence>
<dbReference type="HOGENOM" id="CLU_1554018_0_0_5"/>
<dbReference type="AlphaFoldDB" id="Q2K6M0"/>
<proteinExistence type="predicted"/>